<dbReference type="OrthoDB" id="7349109at2"/>
<proteinExistence type="predicted"/>
<dbReference type="EMBL" id="SACL01000015">
    <property type="protein sequence ID" value="RVT90035.1"/>
    <property type="molecule type" value="Genomic_DNA"/>
</dbReference>
<keyword evidence="3" id="KW-1185">Reference proteome</keyword>
<dbReference type="AlphaFoldDB" id="A0A437LXA2"/>
<name>A0A437LXA2_9PROT</name>
<evidence type="ECO:0000259" key="1">
    <source>
        <dbReference type="Pfam" id="PF12802"/>
    </source>
</evidence>
<dbReference type="Gene3D" id="1.10.10.10">
    <property type="entry name" value="Winged helix-like DNA-binding domain superfamily/Winged helix DNA-binding domain"/>
    <property type="match status" value="1"/>
</dbReference>
<organism evidence="2 3">
    <name type="scientific">Rhodovarius crocodyli</name>
    <dbReference type="NCBI Taxonomy" id="1979269"/>
    <lineage>
        <taxon>Bacteria</taxon>
        <taxon>Pseudomonadati</taxon>
        <taxon>Pseudomonadota</taxon>
        <taxon>Alphaproteobacteria</taxon>
        <taxon>Acetobacterales</taxon>
        <taxon>Roseomonadaceae</taxon>
        <taxon>Rhodovarius</taxon>
    </lineage>
</organism>
<dbReference type="Proteomes" id="UP000282957">
    <property type="component" value="Unassembled WGS sequence"/>
</dbReference>
<comment type="caution">
    <text evidence="2">The sequence shown here is derived from an EMBL/GenBank/DDBJ whole genome shotgun (WGS) entry which is preliminary data.</text>
</comment>
<gene>
    <name evidence="2" type="ORF">EOD42_24420</name>
</gene>
<sequence>MHHRVLARGWEGFHVVASFCKLFLRLLSRKGPPVPSSVSIPDAPPYVGALLRMGWQRVRDRVDAAIARAGFTDLQGAQLSVFSYPLPEAGRPADLARRLSISRQAMNHLLGQMEAQGYLERRIKGPGPRRLVYLTPRGEAVAAVIFACLQEIQAEWAAEVGEERFRDFIAMLRRFAGAETG</sequence>
<dbReference type="GO" id="GO:0003700">
    <property type="term" value="F:DNA-binding transcription factor activity"/>
    <property type="evidence" value="ECO:0007669"/>
    <property type="project" value="InterPro"/>
</dbReference>
<protein>
    <submittedName>
        <fullName evidence="2">MarR family transcriptional regulator</fullName>
    </submittedName>
</protein>
<evidence type="ECO:0000313" key="2">
    <source>
        <dbReference type="EMBL" id="RVT90035.1"/>
    </source>
</evidence>
<dbReference type="Pfam" id="PF12802">
    <property type="entry name" value="MarR_2"/>
    <property type="match status" value="1"/>
</dbReference>
<dbReference type="InterPro" id="IPR000835">
    <property type="entry name" value="HTH_MarR-typ"/>
</dbReference>
<accession>A0A437LXA2</accession>
<feature type="domain" description="HTH marR-type" evidence="1">
    <location>
        <begin position="92"/>
        <end position="130"/>
    </location>
</feature>
<dbReference type="InterPro" id="IPR036388">
    <property type="entry name" value="WH-like_DNA-bd_sf"/>
</dbReference>
<evidence type="ECO:0000313" key="3">
    <source>
        <dbReference type="Proteomes" id="UP000282957"/>
    </source>
</evidence>
<dbReference type="InterPro" id="IPR036390">
    <property type="entry name" value="WH_DNA-bd_sf"/>
</dbReference>
<reference evidence="2 3" key="1">
    <citation type="submission" date="2019-01" db="EMBL/GenBank/DDBJ databases">
        <authorList>
            <person name="Chen W.-M."/>
        </authorList>
    </citation>
    <scope>NUCLEOTIDE SEQUENCE [LARGE SCALE GENOMIC DNA]</scope>
    <source>
        <strain evidence="2 3">CCP-6</strain>
    </source>
</reference>
<dbReference type="SUPFAM" id="SSF46785">
    <property type="entry name" value="Winged helix' DNA-binding domain"/>
    <property type="match status" value="1"/>
</dbReference>